<proteinExistence type="predicted"/>
<evidence type="ECO:0000313" key="2">
    <source>
        <dbReference type="Proteomes" id="UP000682204"/>
    </source>
</evidence>
<accession>A0ACD1DUU4</accession>
<sequence length="843" mass="88080">MRPRNLSLPEKLGKPSPPGIRTLCRRSRHGLKWISYGQNDREGTAIAIDLKSWIEKKRRVVLLDGAMGTLLAEKGWRSPSLPEEMLFSSPEAVRSIHEAYLEAGADIVETNSFGASTIKLSHRGLQGRAEEIGFLAARTAREALGDRALVAGSVGPLGRLVEPLGDVSFDEALAAFRPQIKGLLAGGADFILIETMLDLREAKAAVMALKEEDASAPFVVSFTFDRNGATMTGTTPEVAAAWAMAVGASALGANCGVGPDAYVDVVARMGRSCDLPLFVYANAGLPARGLTLDPESFAGACRSLVEAGASVVGGCCGTGPDHIAALAGLPLPRPLPGAPASTALASRSHVFACGRGEPLLIVGERINPSRKGPLKEAMIEGKWSVVRDEARLQTEAGASLLDVNTGIAGQNRQVLFRRAVEAVLTASPLPLSLDSDDLSLLDEAARSYGGVPLVNSVTCDDEPLARGLALARKTGSALVVLTLDGAGIPATVERRLALARKAVEAADAMGLPRRYLFIDPLTLTAGSDASGPAVTLESLRGLRELGARSILGISNVSFGLPDRGLLNRTFLAMALASGLDAVIANPLDRAFMETVAAGEALVGRDPALKRYIASAKARDVTGQVEAKVPERPSLGPAVVEGDREAALAAGEALLAAGLPPMALIADAVIPALEEVGRLYDCGDFFLPELLQSSQAAQALCDLAERRMAERGESLEKRGTVLLATVEGDLHDLGKKVVAMVLKSRGYRIVDVGVDVPADRILAAAREARADVVGLSALMTTTVEHMKDVIAQGREGGPEPFFIVGGAAVNAAFADTIGADGYAADAIEAARLVDRLMAARKGGE</sequence>
<gene>
    <name evidence="1" type="ORF">KIH16_11860</name>
</gene>
<name>A0ACD1DUU4_9BACT</name>
<protein>
    <submittedName>
        <fullName evidence="1">Homocysteine S-methyltransferase family protein</fullName>
    </submittedName>
</protein>
<reference evidence="1" key="1">
    <citation type="submission" date="2021-05" db="EMBL/GenBank/DDBJ databases">
        <title>An isolated secondary fermenter in methanogenic hydrocarbon-degrading communities.</title>
        <authorList>
            <person name="Liu Y.-F."/>
            <person name="Liu Z.-l."/>
        </authorList>
    </citation>
    <scope>NUCLEOTIDE SEQUENCE</scope>
    <source>
        <strain evidence="1">L-13</strain>
    </source>
</reference>
<evidence type="ECO:0000313" key="1">
    <source>
        <dbReference type="EMBL" id="QVL35829.1"/>
    </source>
</evidence>
<organism evidence="1 2">
    <name type="scientific">Aminirod propionatiphilus</name>
    <dbReference type="NCBI Taxonomy" id="3415223"/>
    <lineage>
        <taxon>Bacteria</taxon>
        <taxon>Thermotogati</taxon>
        <taxon>Synergistota</taxon>
        <taxon>Synergistia</taxon>
        <taxon>Synergistales</taxon>
        <taxon>Aminiphilaceae</taxon>
        <taxon>Aminirod</taxon>
    </lineage>
</organism>
<keyword evidence="2" id="KW-1185">Reference proteome</keyword>
<dbReference type="EMBL" id="CP074691">
    <property type="protein sequence ID" value="QVL35829.1"/>
    <property type="molecule type" value="Genomic_DNA"/>
</dbReference>
<dbReference type="Proteomes" id="UP000682204">
    <property type="component" value="Chromosome"/>
</dbReference>